<dbReference type="SMART" id="SM01373">
    <property type="entry name" value="MAGE"/>
    <property type="match status" value="1"/>
</dbReference>
<dbReference type="GO" id="GO:0005634">
    <property type="term" value="C:nucleus"/>
    <property type="evidence" value="ECO:0007669"/>
    <property type="project" value="TreeGrafter"/>
</dbReference>
<dbReference type="Proteomes" id="UP001153555">
    <property type="component" value="Unassembled WGS sequence"/>
</dbReference>
<dbReference type="InterPro" id="IPR041898">
    <property type="entry name" value="MAGE_WH1"/>
</dbReference>
<dbReference type="PANTHER" id="PTHR11736">
    <property type="entry name" value="MELANOMA-ASSOCIATED ANTIGEN MAGE ANTIGEN"/>
    <property type="match status" value="1"/>
</dbReference>
<reference evidence="2" key="1">
    <citation type="submission" date="2019-12" db="EMBL/GenBank/DDBJ databases">
        <authorList>
            <person name="Scholes J."/>
        </authorList>
    </citation>
    <scope>NUCLEOTIDE SEQUENCE</scope>
</reference>
<sequence>MSDAHEIFSQLDISEHEKDKLVGDVIRYILFRYEQNGRCPIKREELTQLITGKGYKQRNLPAFVINEAKSKLSSIFGYELKEHQRSRPSANPGRASQQIFIVAATGDAKSYTILSELPADVYKKFVEDTSLSHEMGFAFAVVGIINLSGGKITEENLWHHLRRLGVNENEENHPNFGNTKMALEALVQQRYLQKEKVSGPDGNTICYELAERALDETTNDRIKEYITQIVQKEVNPAEAE</sequence>
<dbReference type="Gene3D" id="1.10.10.1200">
    <property type="entry name" value="MAGE homology domain, winged helix WH1 motif"/>
    <property type="match status" value="1"/>
</dbReference>
<proteinExistence type="predicted"/>
<dbReference type="Pfam" id="PF01454">
    <property type="entry name" value="MAGE"/>
    <property type="match status" value="1"/>
</dbReference>
<dbReference type="AlphaFoldDB" id="A0A9N7MUZ7"/>
<protein>
    <recommendedName>
        <fullName evidence="1">MAGE domain-containing protein</fullName>
    </recommendedName>
</protein>
<accession>A0A9N7MUZ7</accession>
<gene>
    <name evidence="2" type="ORF">SHERM_14126</name>
</gene>
<evidence type="ECO:0000313" key="3">
    <source>
        <dbReference type="Proteomes" id="UP001153555"/>
    </source>
</evidence>
<name>A0A9N7MUZ7_STRHE</name>
<evidence type="ECO:0000259" key="1">
    <source>
        <dbReference type="PROSITE" id="PS50838"/>
    </source>
</evidence>
<dbReference type="PROSITE" id="PS50838">
    <property type="entry name" value="MAGE"/>
    <property type="match status" value="1"/>
</dbReference>
<dbReference type="InterPro" id="IPR002190">
    <property type="entry name" value="MHD_dom"/>
</dbReference>
<dbReference type="PANTHER" id="PTHR11736:SF14">
    <property type="entry name" value="NSE3 HOMOLOG, SMC5-SMC6 COMPLEX COMPONENT"/>
    <property type="match status" value="1"/>
</dbReference>
<feature type="domain" description="MAGE" evidence="1">
    <location>
        <begin position="64"/>
        <end position="240"/>
    </location>
</feature>
<comment type="caution">
    <text evidence="2">The sequence shown here is derived from an EMBL/GenBank/DDBJ whole genome shotgun (WGS) entry which is preliminary data.</text>
</comment>
<dbReference type="EMBL" id="CACSLK010011356">
    <property type="protein sequence ID" value="CAA0813567.1"/>
    <property type="molecule type" value="Genomic_DNA"/>
</dbReference>
<dbReference type="OrthoDB" id="205198at2759"/>
<dbReference type="InterPro" id="IPR037445">
    <property type="entry name" value="MAGE"/>
</dbReference>
<dbReference type="Gene3D" id="1.10.10.1210">
    <property type="entry name" value="MAGE homology domain, winged helix WH2 motif"/>
    <property type="match status" value="1"/>
</dbReference>
<evidence type="ECO:0000313" key="2">
    <source>
        <dbReference type="EMBL" id="CAA0813567.1"/>
    </source>
</evidence>
<organism evidence="2 3">
    <name type="scientific">Striga hermonthica</name>
    <name type="common">Purple witchweed</name>
    <name type="synonym">Buchnera hermonthica</name>
    <dbReference type="NCBI Taxonomy" id="68872"/>
    <lineage>
        <taxon>Eukaryota</taxon>
        <taxon>Viridiplantae</taxon>
        <taxon>Streptophyta</taxon>
        <taxon>Embryophyta</taxon>
        <taxon>Tracheophyta</taxon>
        <taxon>Spermatophyta</taxon>
        <taxon>Magnoliopsida</taxon>
        <taxon>eudicotyledons</taxon>
        <taxon>Gunneridae</taxon>
        <taxon>Pentapetalae</taxon>
        <taxon>asterids</taxon>
        <taxon>lamiids</taxon>
        <taxon>Lamiales</taxon>
        <taxon>Orobanchaceae</taxon>
        <taxon>Buchnereae</taxon>
        <taxon>Striga</taxon>
    </lineage>
</organism>
<keyword evidence="3" id="KW-1185">Reference proteome</keyword>
<dbReference type="InterPro" id="IPR041899">
    <property type="entry name" value="MAGE_WH2"/>
</dbReference>